<dbReference type="InterPro" id="IPR008914">
    <property type="entry name" value="PEBP"/>
</dbReference>
<dbReference type="GO" id="GO:0004860">
    <property type="term" value="F:protein kinase inhibitor activity"/>
    <property type="evidence" value="ECO:0007669"/>
    <property type="project" value="UniProtKB-KW"/>
</dbReference>
<dbReference type="SUPFAM" id="SSF55383">
    <property type="entry name" value="Copper amine oxidase, domain N"/>
    <property type="match status" value="1"/>
</dbReference>
<dbReference type="Proteomes" id="UP001649230">
    <property type="component" value="Chromosome"/>
</dbReference>
<dbReference type="NCBIfam" id="TIGR00481">
    <property type="entry name" value="YbhB/YbcL family Raf kinase inhibitor-like protein"/>
    <property type="match status" value="1"/>
</dbReference>
<proteinExistence type="predicted"/>
<dbReference type="PANTHER" id="PTHR30289">
    <property type="entry name" value="UNCHARACTERIZED PROTEIN YBCL-RELATED"/>
    <property type="match status" value="1"/>
</dbReference>
<evidence type="ECO:0000313" key="3">
    <source>
        <dbReference type="EMBL" id="UJF33470.1"/>
    </source>
</evidence>
<dbReference type="Pfam" id="PF07833">
    <property type="entry name" value="Cu_amine_oxidN1"/>
    <property type="match status" value="1"/>
</dbReference>
<dbReference type="Gene3D" id="3.90.280.10">
    <property type="entry name" value="PEBP-like"/>
    <property type="match status" value="1"/>
</dbReference>
<dbReference type="Gene3D" id="3.30.457.10">
    <property type="entry name" value="Copper amine oxidase-like, N-terminal domain"/>
    <property type="match status" value="1"/>
</dbReference>
<feature type="chain" id="PRO_5045306394" evidence="1">
    <location>
        <begin position="25"/>
        <end position="318"/>
    </location>
</feature>
<dbReference type="InterPro" id="IPR012854">
    <property type="entry name" value="Cu_amine_oxidase-like_N"/>
</dbReference>
<dbReference type="InterPro" id="IPR036610">
    <property type="entry name" value="PEBP-like_sf"/>
</dbReference>
<feature type="signal peptide" evidence="1">
    <location>
        <begin position="1"/>
        <end position="24"/>
    </location>
</feature>
<keyword evidence="1" id="KW-0732">Signal</keyword>
<keyword evidence="4" id="KW-1185">Reference proteome</keyword>
<dbReference type="PANTHER" id="PTHR30289:SF1">
    <property type="entry name" value="PEBP (PHOSPHATIDYLETHANOLAMINE-BINDING PROTEIN) FAMILY PROTEIN"/>
    <property type="match status" value="1"/>
</dbReference>
<name>A0ABY3SIX4_9BACL</name>
<reference evidence="3 4" key="1">
    <citation type="journal article" date="2024" name="Int. J. Syst. Evol. Microbiol.">
        <title>Paenibacillus hexagrammi sp. nov., a novel bacterium isolated from the gut content of Hexagrammos agrammus.</title>
        <authorList>
            <person name="Jung H.K."/>
            <person name="Kim D.G."/>
            <person name="Zin H."/>
            <person name="Park J."/>
            <person name="Jung H."/>
            <person name="Kim Y.O."/>
            <person name="Kong H.J."/>
            <person name="Kim J.W."/>
            <person name="Kim Y.S."/>
        </authorList>
    </citation>
    <scope>NUCLEOTIDE SEQUENCE [LARGE SCALE GENOMIC DNA]</scope>
    <source>
        <strain evidence="3 4">YPD9-1</strain>
    </source>
</reference>
<organism evidence="3 4">
    <name type="scientific">Paenibacillus hexagrammi</name>
    <dbReference type="NCBI Taxonomy" id="2908839"/>
    <lineage>
        <taxon>Bacteria</taxon>
        <taxon>Bacillati</taxon>
        <taxon>Bacillota</taxon>
        <taxon>Bacilli</taxon>
        <taxon>Bacillales</taxon>
        <taxon>Paenibacillaceae</taxon>
        <taxon>Paenibacillus</taxon>
    </lineage>
</organism>
<dbReference type="InterPro" id="IPR005247">
    <property type="entry name" value="YbhB_YbcL/LppC-like"/>
</dbReference>
<evidence type="ECO:0000256" key="1">
    <source>
        <dbReference type="SAM" id="SignalP"/>
    </source>
</evidence>
<gene>
    <name evidence="3" type="ORF">L0M14_28880</name>
</gene>
<keyword evidence="3" id="KW-0649">Protein kinase inhibitor</keyword>
<dbReference type="InterPro" id="IPR036582">
    <property type="entry name" value="Mao_N_sf"/>
</dbReference>
<protein>
    <submittedName>
        <fullName evidence="3">YbhB/YbcL family Raf kinase inhibitor-like protein</fullName>
    </submittedName>
</protein>
<dbReference type="RefSeq" id="WP_235119839.1">
    <property type="nucleotide sequence ID" value="NZ_CP090978.1"/>
</dbReference>
<evidence type="ECO:0000259" key="2">
    <source>
        <dbReference type="Pfam" id="PF07833"/>
    </source>
</evidence>
<feature type="domain" description="Copper amine oxidase-like N-terminal" evidence="2">
    <location>
        <begin position="62"/>
        <end position="159"/>
    </location>
</feature>
<dbReference type="Pfam" id="PF01161">
    <property type="entry name" value="PBP"/>
    <property type="match status" value="1"/>
</dbReference>
<evidence type="ECO:0000313" key="4">
    <source>
        <dbReference type="Proteomes" id="UP001649230"/>
    </source>
</evidence>
<accession>A0ABY3SIX4</accession>
<dbReference type="CDD" id="cd00865">
    <property type="entry name" value="PEBP_bact_arch"/>
    <property type="match status" value="1"/>
</dbReference>
<dbReference type="SUPFAM" id="SSF49777">
    <property type="entry name" value="PEBP-like"/>
    <property type="match status" value="1"/>
</dbReference>
<dbReference type="EMBL" id="CP090978">
    <property type="protein sequence ID" value="UJF33470.1"/>
    <property type="molecule type" value="Genomic_DNA"/>
</dbReference>
<sequence>MGKTFRTRTWLVTGILLALSIAPAAVSAEETAAVVKKDVMSNVSNYLRWNTPVTIKVGQTELPTKGLMKNTEILVPFREAVEAGGGKVTWDDKDQTVHAVMGSKEVSQQLGDTKVVVNGSSYVLDHESELVDGVLMVSERVLPLAIDASLHWDSAARTLTASSEQSEGGLQVQSSAFQKYGNIPVKYAHGGVPGGQNISLPVSWSHAPEGTKSFAVVMYDLHPIADNFIHWSVLNLPADTKELAEGAAGSIKDGVELNSYFGMEPPAYSGDHLYRLVVYALDTEKLDVEGAPVFFEELEPQLAAHALGFAEYDGFFKQ</sequence>